<dbReference type="Proteomes" id="UP000198426">
    <property type="component" value="Unassembled WGS sequence"/>
</dbReference>
<evidence type="ECO:0000259" key="1">
    <source>
        <dbReference type="Pfam" id="PF14300"/>
    </source>
</evidence>
<dbReference type="AlphaFoldDB" id="A0A239EQ04"/>
<dbReference type="OrthoDB" id="3720724at2"/>
<proteinExistence type="predicted"/>
<dbReference type="Gene3D" id="1.20.1420.60">
    <property type="match status" value="1"/>
</dbReference>
<dbReference type="InterPro" id="IPR025402">
    <property type="entry name" value="DMP19_C"/>
</dbReference>
<dbReference type="EMBL" id="FZOY01000002">
    <property type="protein sequence ID" value="SNS46012.1"/>
    <property type="molecule type" value="Genomic_DNA"/>
</dbReference>
<organism evidence="2 3">
    <name type="scientific">Tropicimonas sediminicola</name>
    <dbReference type="NCBI Taxonomy" id="1031541"/>
    <lineage>
        <taxon>Bacteria</taxon>
        <taxon>Pseudomonadati</taxon>
        <taxon>Pseudomonadota</taxon>
        <taxon>Alphaproteobacteria</taxon>
        <taxon>Rhodobacterales</taxon>
        <taxon>Roseobacteraceae</taxon>
        <taxon>Tropicimonas</taxon>
    </lineage>
</organism>
<reference evidence="2 3" key="1">
    <citation type="submission" date="2017-06" db="EMBL/GenBank/DDBJ databases">
        <authorList>
            <person name="Kim H.J."/>
            <person name="Triplett B.A."/>
        </authorList>
    </citation>
    <scope>NUCLEOTIDE SEQUENCE [LARGE SCALE GENOMIC DNA]</scope>
    <source>
        <strain evidence="2 3">DSM 29339</strain>
    </source>
</reference>
<evidence type="ECO:0000313" key="2">
    <source>
        <dbReference type="EMBL" id="SNS46012.1"/>
    </source>
</evidence>
<protein>
    <recommendedName>
        <fullName evidence="1">DNA mimic protein DMP19 C-terminal domain-containing protein</fullName>
    </recommendedName>
</protein>
<name>A0A239EQ04_9RHOB</name>
<accession>A0A239EQ04</accession>
<sequence>MFQKLFARLRPASSGRHSSQQSGSRRLDSIVVPRSAIEALEDEPHRLVAAVVDYVNHLVSGGLYSRNDIPQEAIQLYHCDYYFAQVMDGGHSQFVGNSLANLDFILSDVSKGLRAAGAGEYRKIFDDMRRWVSRHPRKAQKLTGFEGGIAPEMEALDARFFELEDSSDLTTYLAQWIAALPALEVVDDDAITEIMAELTAPMDAADDLAVTRDIARISLQLSDPTHLGFGLAAASRMPPEAMVQLGGASSMKISEGREDYAFLVRTIVDTRFGVQSAKGFELFERIEGGSADAAARRKPAEGNELSLEGVLDFKAPEVGKRIAYVPRKLVDIAALVAERYRAAAAVDLMLRRLPRTPEVDYVSVRSVGKGDTGKLGMTLLIVTDKANRAFCAAVEADGARLLSEPDHDVLITATRAEIAAHAEKFAEEESDED</sequence>
<keyword evidence="3" id="KW-1185">Reference proteome</keyword>
<evidence type="ECO:0000313" key="3">
    <source>
        <dbReference type="Proteomes" id="UP000198426"/>
    </source>
</evidence>
<gene>
    <name evidence="2" type="ORF">SAMN05421757_102241</name>
</gene>
<dbReference type="Pfam" id="PF14300">
    <property type="entry name" value="DMP19"/>
    <property type="match status" value="1"/>
</dbReference>
<feature type="domain" description="DNA mimic protein DMP19 C-terminal" evidence="1">
    <location>
        <begin position="68"/>
        <end position="178"/>
    </location>
</feature>